<feature type="compositionally biased region" description="Low complexity" evidence="2">
    <location>
        <begin position="7"/>
        <end position="25"/>
    </location>
</feature>
<evidence type="ECO:0000256" key="1">
    <source>
        <dbReference type="PROSITE-ProRule" id="PRU00176"/>
    </source>
</evidence>
<name>C5KTI4_PERM5</name>
<feature type="compositionally biased region" description="Polar residues" evidence="2">
    <location>
        <begin position="27"/>
        <end position="37"/>
    </location>
</feature>
<dbReference type="GO" id="GO:0003723">
    <property type="term" value="F:RNA binding"/>
    <property type="evidence" value="ECO:0007669"/>
    <property type="project" value="UniProtKB-UniRule"/>
</dbReference>
<feature type="region of interest" description="Disordered" evidence="2">
    <location>
        <begin position="1"/>
        <end position="57"/>
    </location>
</feature>
<proteinExistence type="predicted"/>
<feature type="domain" description="RRM" evidence="3">
    <location>
        <begin position="299"/>
        <end position="384"/>
    </location>
</feature>
<dbReference type="OrthoDB" id="442528at2759"/>
<feature type="region of interest" description="Disordered" evidence="2">
    <location>
        <begin position="150"/>
        <end position="188"/>
    </location>
</feature>
<dbReference type="PROSITE" id="PS50102">
    <property type="entry name" value="RRM"/>
    <property type="match status" value="1"/>
</dbReference>
<dbReference type="InterPro" id="IPR000504">
    <property type="entry name" value="RRM_dom"/>
</dbReference>
<evidence type="ECO:0000256" key="2">
    <source>
        <dbReference type="SAM" id="MobiDB-lite"/>
    </source>
</evidence>
<keyword evidence="1" id="KW-0694">RNA-binding</keyword>
<dbReference type="InterPro" id="IPR035979">
    <property type="entry name" value="RBD_domain_sf"/>
</dbReference>
<gene>
    <name evidence="4" type="ORF">Pmar_PMAR016563</name>
</gene>
<dbReference type="Gene3D" id="3.30.70.330">
    <property type="match status" value="1"/>
</dbReference>
<dbReference type="InParanoid" id="C5KTI4"/>
<accession>C5KTI4</accession>
<feature type="compositionally biased region" description="Polar residues" evidence="2">
    <location>
        <begin position="252"/>
        <end position="277"/>
    </location>
</feature>
<protein>
    <recommendedName>
        <fullName evidence="3">RRM domain-containing protein</fullName>
    </recommendedName>
</protein>
<organism evidence="5">
    <name type="scientific">Perkinsus marinus (strain ATCC 50983 / TXsc)</name>
    <dbReference type="NCBI Taxonomy" id="423536"/>
    <lineage>
        <taxon>Eukaryota</taxon>
        <taxon>Sar</taxon>
        <taxon>Alveolata</taxon>
        <taxon>Perkinsozoa</taxon>
        <taxon>Perkinsea</taxon>
        <taxon>Perkinsida</taxon>
        <taxon>Perkinsidae</taxon>
        <taxon>Perkinsus</taxon>
    </lineage>
</organism>
<dbReference type="InterPro" id="IPR007201">
    <property type="entry name" value="Mei2-like_Rrm_C"/>
</dbReference>
<evidence type="ECO:0000259" key="3">
    <source>
        <dbReference type="PROSITE" id="PS50102"/>
    </source>
</evidence>
<keyword evidence="5" id="KW-1185">Reference proteome</keyword>
<dbReference type="EMBL" id="GG676169">
    <property type="protein sequence ID" value="EER12163.1"/>
    <property type="molecule type" value="Genomic_DNA"/>
</dbReference>
<dbReference type="Pfam" id="PF04059">
    <property type="entry name" value="RRM_2"/>
    <property type="match status" value="1"/>
</dbReference>
<evidence type="ECO:0000313" key="5">
    <source>
        <dbReference type="Proteomes" id="UP000007800"/>
    </source>
</evidence>
<evidence type="ECO:0000313" key="4">
    <source>
        <dbReference type="EMBL" id="EER12163.1"/>
    </source>
</evidence>
<dbReference type="GeneID" id="9061241"/>
<dbReference type="CDD" id="cd12277">
    <property type="entry name" value="RRM3_MEI2_EAR1_like"/>
    <property type="match status" value="1"/>
</dbReference>
<feature type="region of interest" description="Disordered" evidence="2">
    <location>
        <begin position="229"/>
        <end position="304"/>
    </location>
</feature>
<feature type="region of interest" description="Disordered" evidence="2">
    <location>
        <begin position="422"/>
        <end position="470"/>
    </location>
</feature>
<dbReference type="OMA" id="DWGANSA"/>
<feature type="compositionally biased region" description="Acidic residues" evidence="2">
    <location>
        <begin position="163"/>
        <end position="175"/>
    </location>
</feature>
<dbReference type="RefSeq" id="XP_002780368.1">
    <property type="nucleotide sequence ID" value="XM_002780322.1"/>
</dbReference>
<dbReference type="InterPro" id="IPR012677">
    <property type="entry name" value="Nucleotide-bd_a/b_plait_sf"/>
</dbReference>
<dbReference type="AlphaFoldDB" id="C5KTI4"/>
<sequence>MDHFGEPSSVPQPSPVVAAAAAAAPDLNSNVEGNNQEDWGANSAFAGTGFGGEEDADINRRPSMVRLLLKNSVVHFEEETEGAPSSLAEMCRQRSQSDMTANKTDASVLIGEYDPATQELQYVNPYRIDDAFGNDGGFNLGPFPSYLPGASRRKPQHQPGLEGIEEVNDDDEEEGLLGSCPSPEPASASMLAQLGGLLVSSPFGATVQDTPSTCVPESLPAQLFAASGPYSHEDLPQQQQQQQQEEEQQEESTSPQKKLQSSQKGVSSGPRANTQQPVRKGGGPIRHNRETTPHEGPNTTVMFRNIPNRFSPEALREVIRDKGFAMSMDFFYMPMDFQNQCNLGYAFINFVNVEELEKFSREFHGQKLPLYKSHKVCEVCPARVQGLKANVDHFRKSAARGTIPDEYKPVCFRNGLMVPFPPPERSSHRTSVSSSSGYGEDHRRTSKSSTYSTGSSGRGENRASGMRVES</sequence>
<reference evidence="4 5" key="1">
    <citation type="submission" date="2008-07" db="EMBL/GenBank/DDBJ databases">
        <authorList>
            <person name="El-Sayed N."/>
            <person name="Caler E."/>
            <person name="Inman J."/>
            <person name="Amedeo P."/>
            <person name="Hass B."/>
            <person name="Wortman J."/>
        </authorList>
    </citation>
    <scope>NUCLEOTIDE SEQUENCE [LARGE SCALE GENOMIC DNA]</scope>
    <source>
        <strain evidence="5">ATCC 50983 / TXsc</strain>
    </source>
</reference>
<dbReference type="Proteomes" id="UP000007800">
    <property type="component" value="Unassembled WGS sequence"/>
</dbReference>
<dbReference type="SUPFAM" id="SSF54928">
    <property type="entry name" value="RNA-binding domain, RBD"/>
    <property type="match status" value="1"/>
</dbReference>